<keyword evidence="1" id="KW-0479">Metal-binding</keyword>
<dbReference type="AlphaFoldDB" id="A0A5A7PGY3"/>
<dbReference type="OrthoDB" id="9984778at2759"/>
<keyword evidence="4" id="KW-1185">Reference proteome</keyword>
<reference evidence="4" key="1">
    <citation type="journal article" date="2019" name="Curr. Biol.">
        <title>Genome Sequence of Striga asiatica Provides Insight into the Evolution of Plant Parasitism.</title>
        <authorList>
            <person name="Yoshida S."/>
            <person name="Kim S."/>
            <person name="Wafula E.K."/>
            <person name="Tanskanen J."/>
            <person name="Kim Y.M."/>
            <person name="Honaas L."/>
            <person name="Yang Z."/>
            <person name="Spallek T."/>
            <person name="Conn C.E."/>
            <person name="Ichihashi Y."/>
            <person name="Cheong K."/>
            <person name="Cui S."/>
            <person name="Der J.P."/>
            <person name="Gundlach H."/>
            <person name="Jiao Y."/>
            <person name="Hori C."/>
            <person name="Ishida J.K."/>
            <person name="Kasahara H."/>
            <person name="Kiba T."/>
            <person name="Kim M.S."/>
            <person name="Koo N."/>
            <person name="Laohavisit A."/>
            <person name="Lee Y.H."/>
            <person name="Lumba S."/>
            <person name="McCourt P."/>
            <person name="Mortimer J.C."/>
            <person name="Mutuku J.M."/>
            <person name="Nomura T."/>
            <person name="Sasaki-Sekimoto Y."/>
            <person name="Seto Y."/>
            <person name="Wang Y."/>
            <person name="Wakatake T."/>
            <person name="Sakakibara H."/>
            <person name="Demura T."/>
            <person name="Yamaguchi S."/>
            <person name="Yoneyama K."/>
            <person name="Manabe R.I."/>
            <person name="Nelson D.C."/>
            <person name="Schulman A.H."/>
            <person name="Timko M.P."/>
            <person name="dePamphilis C.W."/>
            <person name="Choi D."/>
            <person name="Shirasu K."/>
        </authorList>
    </citation>
    <scope>NUCLEOTIDE SEQUENCE [LARGE SCALE GENOMIC DNA]</scope>
    <source>
        <strain evidence="4">cv. UVA1</strain>
    </source>
</reference>
<name>A0A5A7PGY3_STRAF</name>
<dbReference type="Proteomes" id="UP000325081">
    <property type="component" value="Unassembled WGS sequence"/>
</dbReference>
<dbReference type="EMBL" id="BKCP01004516">
    <property type="protein sequence ID" value="GER31911.1"/>
    <property type="molecule type" value="Genomic_DNA"/>
</dbReference>
<feature type="domain" description="RING-type" evidence="2">
    <location>
        <begin position="616"/>
        <end position="659"/>
    </location>
</feature>
<sequence>MLNQIIPRSALLSHLILIITQLNWAWDFILFQSFFQPRGPEFLKEYADMTTYEKGGDPEESEECAVCLCRIEQGDDVRELRCQHFFHAVCLDRWLGYGHATCPLCRNNLWQPRLAADLHHELIVIDICAASSRDDRHVWKTQGASWLLNSWSTLILILQNHVSITIKNGTNTRLNDYHWVPRLRGGKPELYLELMLVKDLMCGRGRIWDAGLIRALFKMEDVGEILKIEGLNPRTEDVWSCSFSKKGRFSVKTMYFMLFKSKIPFTDIIKRATMIQIVPQSGLLTSIILAGMHLKWAWDFLLRVAFFQHSFGQILHKHEDDFSVARYKDVADGPTESAECAVCLCGIDKDDEVRELRCEHLFHWACLDRWLGYGHMTCPVCRNRLKLPPVEAEIHQELVVINYCTAGGRERCLVSISLAVESSPKSQLEDFDHPGIALSPTAGGVLVPSQGAGALSLVFTAMSTPRSCYQRSGHFHFQEAVKLPKWVVLWCVSHGYDLTELITLLRHGPEGGIANFEETVINEGGIVVILCVGIVFWLVEIGHQVSAPRRYGVRKGTEIKRIDSLIDADGRRRTHIIFIVRRRTPIIFIVETRISISRLGVNPLRRESYGQDPDQCSVCLCSISPGDVIRELKSCGHVFHAACLERWVGYGHWTCPLCRNHVTRQPVFSDQDSGQRWEVLVLNFGHIDSVGNRSSWWLRVKEGVLDTNEGSLEDISSGHRTSNVSLNLPDIAETTGFSSSNRREGLDDVVRLLPAGLSSPEIGFSEIRSHRAA</sequence>
<feature type="non-terminal residue" evidence="3">
    <location>
        <position position="773"/>
    </location>
</feature>
<accession>A0A5A7PGY3</accession>
<feature type="domain" description="RING-type" evidence="2">
    <location>
        <begin position="64"/>
        <end position="106"/>
    </location>
</feature>
<comment type="caution">
    <text evidence="3">The sequence shown here is derived from an EMBL/GenBank/DDBJ whole genome shotgun (WGS) entry which is preliminary data.</text>
</comment>
<dbReference type="InterPro" id="IPR044249">
    <property type="entry name" value="XERICO-like"/>
</dbReference>
<dbReference type="CDD" id="cd16454">
    <property type="entry name" value="RING-H2_PA-TM-RING"/>
    <property type="match status" value="1"/>
</dbReference>
<organism evidence="3 4">
    <name type="scientific">Striga asiatica</name>
    <name type="common">Asiatic witchweed</name>
    <name type="synonym">Buchnera asiatica</name>
    <dbReference type="NCBI Taxonomy" id="4170"/>
    <lineage>
        <taxon>Eukaryota</taxon>
        <taxon>Viridiplantae</taxon>
        <taxon>Streptophyta</taxon>
        <taxon>Embryophyta</taxon>
        <taxon>Tracheophyta</taxon>
        <taxon>Spermatophyta</taxon>
        <taxon>Magnoliopsida</taxon>
        <taxon>eudicotyledons</taxon>
        <taxon>Gunneridae</taxon>
        <taxon>Pentapetalae</taxon>
        <taxon>asterids</taxon>
        <taxon>lamiids</taxon>
        <taxon>Lamiales</taxon>
        <taxon>Orobanchaceae</taxon>
        <taxon>Buchnereae</taxon>
        <taxon>Striga</taxon>
    </lineage>
</organism>
<feature type="domain" description="RING-type" evidence="2">
    <location>
        <begin position="340"/>
        <end position="382"/>
    </location>
</feature>
<dbReference type="PROSITE" id="PS50089">
    <property type="entry name" value="ZF_RING_2"/>
    <property type="match status" value="3"/>
</dbReference>
<dbReference type="SUPFAM" id="SSF57850">
    <property type="entry name" value="RING/U-box"/>
    <property type="match status" value="3"/>
</dbReference>
<evidence type="ECO:0000256" key="1">
    <source>
        <dbReference type="PROSITE-ProRule" id="PRU00175"/>
    </source>
</evidence>
<evidence type="ECO:0000313" key="4">
    <source>
        <dbReference type="Proteomes" id="UP000325081"/>
    </source>
</evidence>
<dbReference type="PANTHER" id="PTHR47258:SF3">
    <property type="entry name" value="F21J9.24-RELATED"/>
    <property type="match status" value="1"/>
</dbReference>
<dbReference type="InterPro" id="IPR001841">
    <property type="entry name" value="Znf_RING"/>
</dbReference>
<keyword evidence="1" id="KW-0863">Zinc-finger</keyword>
<protein>
    <submittedName>
        <fullName evidence="3">RING/U-box superfamily protein</fullName>
    </submittedName>
</protein>
<dbReference type="Pfam" id="PF13639">
    <property type="entry name" value="zf-RING_2"/>
    <property type="match status" value="3"/>
</dbReference>
<dbReference type="GO" id="GO:0008270">
    <property type="term" value="F:zinc ion binding"/>
    <property type="evidence" value="ECO:0007669"/>
    <property type="project" value="UniProtKB-KW"/>
</dbReference>
<dbReference type="InterPro" id="IPR013083">
    <property type="entry name" value="Znf_RING/FYVE/PHD"/>
</dbReference>
<dbReference type="CDD" id="cd16448">
    <property type="entry name" value="RING-H2"/>
    <property type="match status" value="1"/>
</dbReference>
<dbReference type="Gene3D" id="3.30.40.10">
    <property type="entry name" value="Zinc/RING finger domain, C3HC4 (zinc finger)"/>
    <property type="match status" value="3"/>
</dbReference>
<evidence type="ECO:0000259" key="2">
    <source>
        <dbReference type="PROSITE" id="PS50089"/>
    </source>
</evidence>
<keyword evidence="1" id="KW-0862">Zinc</keyword>
<dbReference type="SMART" id="SM00184">
    <property type="entry name" value="RING"/>
    <property type="match status" value="3"/>
</dbReference>
<gene>
    <name evidence="3" type="ORF">STAS_07952</name>
</gene>
<proteinExistence type="predicted"/>
<evidence type="ECO:0000313" key="3">
    <source>
        <dbReference type="EMBL" id="GER31911.1"/>
    </source>
</evidence>
<dbReference type="PANTHER" id="PTHR47258">
    <property type="match status" value="1"/>
</dbReference>